<keyword evidence="3" id="KW-1185">Reference proteome</keyword>
<dbReference type="InterPro" id="IPR025758">
    <property type="entry name" value="Fic/DOC_N"/>
</dbReference>
<dbReference type="InterPro" id="IPR026287">
    <property type="entry name" value="SoFic-like"/>
</dbReference>
<dbReference type="Pfam" id="PF21248">
    <property type="entry name" value="SoFic-like_C"/>
    <property type="match status" value="1"/>
</dbReference>
<reference evidence="3" key="1">
    <citation type="journal article" date="2019" name="Int. J. Syst. Evol. Microbiol.">
        <title>The Global Catalogue of Microorganisms (GCM) 10K type strain sequencing project: providing services to taxonomists for standard genome sequencing and annotation.</title>
        <authorList>
            <consortium name="The Broad Institute Genomics Platform"/>
            <consortium name="The Broad Institute Genome Sequencing Center for Infectious Disease"/>
            <person name="Wu L."/>
            <person name="Ma J."/>
        </authorList>
    </citation>
    <scope>NUCLEOTIDE SEQUENCE [LARGE SCALE GENOMIC DNA]</scope>
    <source>
        <strain evidence="3">KCTC 52042</strain>
    </source>
</reference>
<dbReference type="SUPFAM" id="SSF140931">
    <property type="entry name" value="Fic-like"/>
    <property type="match status" value="1"/>
</dbReference>
<dbReference type="PIRSF" id="PIRSF038925">
    <property type="entry name" value="AMP-prot_trans"/>
    <property type="match status" value="1"/>
</dbReference>
<dbReference type="Pfam" id="PF13784">
    <property type="entry name" value="Fic_N"/>
    <property type="match status" value="1"/>
</dbReference>
<dbReference type="Proteomes" id="UP001597460">
    <property type="component" value="Unassembled WGS sequence"/>
</dbReference>
<dbReference type="InterPro" id="IPR048770">
    <property type="entry name" value="SoFic-like_C"/>
</dbReference>
<dbReference type="InterPro" id="IPR040198">
    <property type="entry name" value="Fido_containing"/>
</dbReference>
<dbReference type="InterPro" id="IPR003812">
    <property type="entry name" value="Fido"/>
</dbReference>
<sequence length="361" mass="41882">MISEPKEWEWRPLPPKVNVETPEVLKKALEAQQYLSELKGISQTIPNQGILLNTLPIQEARDSSEIENIVTTSDALYKADVEKEKRIDQTTKEVQRYAVALKEGFVRIQKGGLIRINDIIAIQENLEDNDAGVRALPGTKLTNPSTGEVVFVPPQHKDVILKALDNLEQYINNDELSNVHPLIKMAIIHVQFESIHPFYDGNGRTGRIINMLYLVQKGLLDIPVLYLSRYIVQNKPKYYELLQRVRTHNDWESWILYLLEGVKQTSIGTIDDITQIREEMLRAKHEIRKQFSFYSQDLINHIFRHPYTKINHLKDDLRVSRPTATKYLDELSEANFLKKVKQGRDNYYINNNLLEILVDNK</sequence>
<dbReference type="InterPro" id="IPR036390">
    <property type="entry name" value="WH_DNA-bd_sf"/>
</dbReference>
<dbReference type="InterPro" id="IPR036597">
    <property type="entry name" value="Fido-like_dom_sf"/>
</dbReference>
<feature type="domain" description="Fido" evidence="1">
    <location>
        <begin position="114"/>
        <end position="260"/>
    </location>
</feature>
<organism evidence="2 3">
    <name type="scientific">Gracilimonas halophila</name>
    <dbReference type="NCBI Taxonomy" id="1834464"/>
    <lineage>
        <taxon>Bacteria</taxon>
        <taxon>Pseudomonadati</taxon>
        <taxon>Balneolota</taxon>
        <taxon>Balneolia</taxon>
        <taxon>Balneolales</taxon>
        <taxon>Balneolaceae</taxon>
        <taxon>Gracilimonas</taxon>
    </lineage>
</organism>
<evidence type="ECO:0000259" key="1">
    <source>
        <dbReference type="PROSITE" id="PS51459"/>
    </source>
</evidence>
<evidence type="ECO:0000313" key="2">
    <source>
        <dbReference type="EMBL" id="MFD2530972.1"/>
    </source>
</evidence>
<comment type="caution">
    <text evidence="2">The sequence shown here is derived from an EMBL/GenBank/DDBJ whole genome shotgun (WGS) entry which is preliminary data.</text>
</comment>
<dbReference type="InterPro" id="IPR036388">
    <property type="entry name" value="WH-like_DNA-bd_sf"/>
</dbReference>
<protein>
    <submittedName>
        <fullName evidence="2">Fic family protein</fullName>
    </submittedName>
</protein>
<dbReference type="SUPFAM" id="SSF46785">
    <property type="entry name" value="Winged helix' DNA-binding domain"/>
    <property type="match status" value="1"/>
</dbReference>
<dbReference type="Gene3D" id="1.10.10.10">
    <property type="entry name" value="Winged helix-like DNA-binding domain superfamily/Winged helix DNA-binding domain"/>
    <property type="match status" value="1"/>
</dbReference>
<dbReference type="RefSeq" id="WP_390297127.1">
    <property type="nucleotide sequence ID" value="NZ_JBHULI010000001.1"/>
</dbReference>
<proteinExistence type="predicted"/>
<name>A0ABW5JHI6_9BACT</name>
<dbReference type="PANTHER" id="PTHR13504">
    <property type="entry name" value="FIDO DOMAIN-CONTAINING PROTEIN DDB_G0283145"/>
    <property type="match status" value="1"/>
</dbReference>
<dbReference type="Pfam" id="PF02661">
    <property type="entry name" value="Fic"/>
    <property type="match status" value="1"/>
</dbReference>
<dbReference type="EMBL" id="JBHULI010000001">
    <property type="protein sequence ID" value="MFD2530972.1"/>
    <property type="molecule type" value="Genomic_DNA"/>
</dbReference>
<accession>A0ABW5JHI6</accession>
<dbReference type="Gene3D" id="1.10.3290.10">
    <property type="entry name" value="Fido-like domain"/>
    <property type="match status" value="1"/>
</dbReference>
<evidence type="ECO:0000313" key="3">
    <source>
        <dbReference type="Proteomes" id="UP001597460"/>
    </source>
</evidence>
<dbReference type="PANTHER" id="PTHR13504:SF35">
    <property type="entry name" value="PROTEIN ADENYLYLTRANSFERASE SOFIC"/>
    <property type="match status" value="1"/>
</dbReference>
<dbReference type="PROSITE" id="PS51459">
    <property type="entry name" value="FIDO"/>
    <property type="match status" value="1"/>
</dbReference>
<gene>
    <name evidence="2" type="ORF">ACFSVN_00770</name>
</gene>